<evidence type="ECO:0000313" key="3">
    <source>
        <dbReference type="Proteomes" id="UP000265200"/>
    </source>
</evidence>
<accession>A0A3P9INI0</accession>
<protein>
    <submittedName>
        <fullName evidence="2">Sterile alpha motif domain-containing protein 3</fullName>
    </submittedName>
</protein>
<proteinExistence type="predicted"/>
<organism evidence="2 3">
    <name type="scientific">Oryzias latipes</name>
    <name type="common">Japanese rice fish</name>
    <name type="synonym">Japanese killifish</name>
    <dbReference type="NCBI Taxonomy" id="8090"/>
    <lineage>
        <taxon>Eukaryota</taxon>
        <taxon>Metazoa</taxon>
        <taxon>Chordata</taxon>
        <taxon>Craniata</taxon>
        <taxon>Vertebrata</taxon>
        <taxon>Euteleostomi</taxon>
        <taxon>Actinopterygii</taxon>
        <taxon>Neopterygii</taxon>
        <taxon>Teleostei</taxon>
        <taxon>Neoteleostei</taxon>
        <taxon>Acanthomorphata</taxon>
        <taxon>Ovalentaria</taxon>
        <taxon>Atherinomorphae</taxon>
        <taxon>Beloniformes</taxon>
        <taxon>Adrianichthyidae</taxon>
        <taxon>Oryziinae</taxon>
        <taxon>Oryzias</taxon>
    </lineage>
</organism>
<reference evidence="2" key="3">
    <citation type="submission" date="2025-08" db="UniProtKB">
        <authorList>
            <consortium name="Ensembl"/>
        </authorList>
    </citation>
    <scope>IDENTIFICATION</scope>
    <source>
        <strain evidence="2">HSOK</strain>
    </source>
</reference>
<feature type="compositionally biased region" description="Polar residues" evidence="1">
    <location>
        <begin position="113"/>
        <end position="126"/>
    </location>
</feature>
<dbReference type="AlphaFoldDB" id="A0A3P9INI0"/>
<dbReference type="Ensembl" id="ENSORLT00015030876.1">
    <property type="protein sequence ID" value="ENSORLP00015021444.1"/>
    <property type="gene ID" value="ENSORLG00015022660.1"/>
</dbReference>
<dbReference type="PANTHER" id="PTHR31025">
    <property type="entry name" value="SI:CH211-196P9.1-RELATED"/>
    <property type="match status" value="1"/>
</dbReference>
<evidence type="ECO:0000256" key="1">
    <source>
        <dbReference type="SAM" id="MobiDB-lite"/>
    </source>
</evidence>
<dbReference type="Proteomes" id="UP000265200">
    <property type="component" value="Chromosome 21"/>
</dbReference>
<reference key="1">
    <citation type="journal article" date="2007" name="Nature">
        <title>The medaka draft genome and insights into vertebrate genome evolution.</title>
        <authorList>
            <person name="Kasahara M."/>
            <person name="Naruse K."/>
            <person name="Sasaki S."/>
            <person name="Nakatani Y."/>
            <person name="Qu W."/>
            <person name="Ahsan B."/>
            <person name="Yamada T."/>
            <person name="Nagayasu Y."/>
            <person name="Doi K."/>
            <person name="Kasai Y."/>
            <person name="Jindo T."/>
            <person name="Kobayashi D."/>
            <person name="Shimada A."/>
            <person name="Toyoda A."/>
            <person name="Kuroki Y."/>
            <person name="Fujiyama A."/>
            <person name="Sasaki T."/>
            <person name="Shimizu A."/>
            <person name="Asakawa S."/>
            <person name="Shimizu N."/>
            <person name="Hashimoto S."/>
            <person name="Yang J."/>
            <person name="Lee Y."/>
            <person name="Matsushima K."/>
            <person name="Sugano S."/>
            <person name="Sakaizumi M."/>
            <person name="Narita T."/>
            <person name="Ohishi K."/>
            <person name="Haga S."/>
            <person name="Ohta F."/>
            <person name="Nomoto H."/>
            <person name="Nogata K."/>
            <person name="Morishita T."/>
            <person name="Endo T."/>
            <person name="Shin-I T."/>
            <person name="Takeda H."/>
            <person name="Morishita S."/>
            <person name="Kohara Y."/>
        </authorList>
    </citation>
    <scope>NUCLEOTIDE SEQUENCE [LARGE SCALE GENOMIC DNA]</scope>
    <source>
        <strain>Hd-rR</strain>
    </source>
</reference>
<evidence type="ECO:0000313" key="2">
    <source>
        <dbReference type="Ensembl" id="ENSORLP00015021444.1"/>
    </source>
</evidence>
<feature type="region of interest" description="Disordered" evidence="1">
    <location>
        <begin position="99"/>
        <end position="131"/>
    </location>
</feature>
<reference evidence="2" key="4">
    <citation type="submission" date="2025-09" db="UniProtKB">
        <authorList>
            <consortium name="Ensembl"/>
        </authorList>
    </citation>
    <scope>IDENTIFICATION</scope>
    <source>
        <strain evidence="2">HSOK</strain>
    </source>
</reference>
<name>A0A3P9INI0_ORYLA</name>
<sequence length="537" mass="61298">MSHFIPRSFSIFSHQHQASMLLHVILSDDNIQRVCTEALPETVDELKLMLMTRLNLEGEGEMIIQFQDEEFRGEFCNLNNMQDLHGEKIKLKVIMKAPPSIPQSDDTPDTESLDTSCWSSGETSGRSKPWPNPFPIPTFSYDIELKLSRGNEDYQRDGSLLPLSSHTDIKIDILDKVGRAMYEYNAYPTQKQIEEVAKALVEKHPCLKEPGSKEGFYCWKFSLSFKMGNLRQKFRIAGSRELAVNRKRSAGQITRKMKKARRCETNFLPEFLQGRTSNSLEEDRESLLDEVKKKKPDYYLINSLMGQTFALRRKEIVGNEPLVTEIQSRWPALFSERQIGAEFTRLVSADLLKSFLSGLDRYLPRLINLYEAQKQRKTNLGHDAKLQSLLVSFDSVKSNQNRRSTALLALPFILKEDVSNFIRFSETMDAAEVPAETKELSVGLLVTTDQNTEMTAQSKNVVNVSIILEGCIVLRELRDLPNGFAVLIGLLYCLNIDYPKELKYTFEFIQKVIMDIGGSACSARVHGLRNKLLQRTM</sequence>
<reference evidence="2 3" key="2">
    <citation type="submission" date="2017-04" db="EMBL/GenBank/DDBJ databases">
        <title>CpG methylation of centromeres and impact of large insertions on vertebrate speciation.</title>
        <authorList>
            <person name="Ichikawa K."/>
            <person name="Yoshimura J."/>
            <person name="Morishita S."/>
        </authorList>
    </citation>
    <scope>NUCLEOTIDE SEQUENCE</scope>
    <source>
        <strain evidence="2 3">HSOK</strain>
    </source>
</reference>
<dbReference type="PANTHER" id="PTHR31025:SF19">
    <property type="entry name" value="SI:CH73-42K18.1-RELATED"/>
    <property type="match status" value="1"/>
</dbReference>